<keyword evidence="3" id="KW-1185">Reference proteome</keyword>
<dbReference type="Gene3D" id="3.30.420.10">
    <property type="entry name" value="Ribonuclease H-like superfamily/Ribonuclease H"/>
    <property type="match status" value="1"/>
</dbReference>
<dbReference type="InterPro" id="IPR036397">
    <property type="entry name" value="RNaseH_sf"/>
</dbReference>
<feature type="compositionally biased region" description="Basic and acidic residues" evidence="1">
    <location>
        <begin position="25"/>
        <end position="40"/>
    </location>
</feature>
<dbReference type="EMBL" id="BLXT01003742">
    <property type="protein sequence ID" value="GFO04847.1"/>
    <property type="molecule type" value="Genomic_DNA"/>
</dbReference>
<dbReference type="GO" id="GO:0003676">
    <property type="term" value="F:nucleic acid binding"/>
    <property type="evidence" value="ECO:0007669"/>
    <property type="project" value="InterPro"/>
</dbReference>
<name>A0AAV4ACU8_9GAST</name>
<feature type="region of interest" description="Disordered" evidence="1">
    <location>
        <begin position="21"/>
        <end position="40"/>
    </location>
</feature>
<dbReference type="AlphaFoldDB" id="A0AAV4ACU8"/>
<organism evidence="2 3">
    <name type="scientific">Plakobranchus ocellatus</name>
    <dbReference type="NCBI Taxonomy" id="259542"/>
    <lineage>
        <taxon>Eukaryota</taxon>
        <taxon>Metazoa</taxon>
        <taxon>Spiralia</taxon>
        <taxon>Lophotrochozoa</taxon>
        <taxon>Mollusca</taxon>
        <taxon>Gastropoda</taxon>
        <taxon>Heterobranchia</taxon>
        <taxon>Euthyneura</taxon>
        <taxon>Panpulmonata</taxon>
        <taxon>Sacoglossa</taxon>
        <taxon>Placobranchoidea</taxon>
        <taxon>Plakobranchidae</taxon>
        <taxon>Plakobranchus</taxon>
    </lineage>
</organism>
<sequence>MASANREKQYPLQLCFRQRNRSKNHTIESRHKPRAERKESSSIARYLSAIQAVKHGRIILAWHAMQMRMCFGSHFRLIMKVPTGTTVIAQYYKMVIQDKLRPAIRRKRLRQSGVLFNHDNVPVHTTRMAIEPLDEYEWSMLKHPSFSPELAPCDFWLFSEINDTFVVRDLSQRKTLF</sequence>
<comment type="caution">
    <text evidence="2">The sequence shown here is derived from an EMBL/GenBank/DDBJ whole genome shotgun (WGS) entry which is preliminary data.</text>
</comment>
<reference evidence="2 3" key="1">
    <citation type="journal article" date="2021" name="Elife">
        <title>Chloroplast acquisition without the gene transfer in kleptoplastic sea slugs, Plakobranchus ocellatus.</title>
        <authorList>
            <person name="Maeda T."/>
            <person name="Takahashi S."/>
            <person name="Yoshida T."/>
            <person name="Shimamura S."/>
            <person name="Takaki Y."/>
            <person name="Nagai Y."/>
            <person name="Toyoda A."/>
            <person name="Suzuki Y."/>
            <person name="Arimoto A."/>
            <person name="Ishii H."/>
            <person name="Satoh N."/>
            <person name="Nishiyama T."/>
            <person name="Hasebe M."/>
            <person name="Maruyama T."/>
            <person name="Minagawa J."/>
            <person name="Obokata J."/>
            <person name="Shigenobu S."/>
        </authorList>
    </citation>
    <scope>NUCLEOTIDE SEQUENCE [LARGE SCALE GENOMIC DNA]</scope>
</reference>
<proteinExistence type="predicted"/>
<dbReference type="PANTHER" id="PTHR46060:SF1">
    <property type="entry name" value="MARINER MOS1 TRANSPOSASE-LIKE PROTEIN"/>
    <property type="match status" value="1"/>
</dbReference>
<evidence type="ECO:0000313" key="3">
    <source>
        <dbReference type="Proteomes" id="UP000735302"/>
    </source>
</evidence>
<dbReference type="InterPro" id="IPR052709">
    <property type="entry name" value="Transposase-MT_Hybrid"/>
</dbReference>
<gene>
    <name evidence="2" type="ORF">PoB_003135200</name>
</gene>
<dbReference type="Proteomes" id="UP000735302">
    <property type="component" value="Unassembled WGS sequence"/>
</dbReference>
<dbReference type="PANTHER" id="PTHR46060">
    <property type="entry name" value="MARINER MOS1 TRANSPOSASE-LIKE PROTEIN"/>
    <property type="match status" value="1"/>
</dbReference>
<protein>
    <submittedName>
        <fullName evidence="2">Mariner transposase</fullName>
    </submittedName>
</protein>
<accession>A0AAV4ACU8</accession>
<evidence type="ECO:0000313" key="2">
    <source>
        <dbReference type="EMBL" id="GFO04847.1"/>
    </source>
</evidence>
<evidence type="ECO:0000256" key="1">
    <source>
        <dbReference type="SAM" id="MobiDB-lite"/>
    </source>
</evidence>